<dbReference type="Proteomes" id="UP001190700">
    <property type="component" value="Unassembled WGS sequence"/>
</dbReference>
<evidence type="ECO:0000313" key="2">
    <source>
        <dbReference type="Proteomes" id="UP001190700"/>
    </source>
</evidence>
<comment type="caution">
    <text evidence="1">The sequence shown here is derived from an EMBL/GenBank/DDBJ whole genome shotgun (WGS) entry which is preliminary data.</text>
</comment>
<dbReference type="AlphaFoldDB" id="A0AAE0GSL5"/>
<protein>
    <submittedName>
        <fullName evidence="1">Uncharacterized protein</fullName>
    </submittedName>
</protein>
<accession>A0AAE0GSL5</accession>
<name>A0AAE0GSL5_9CHLO</name>
<keyword evidence="2" id="KW-1185">Reference proteome</keyword>
<dbReference type="EMBL" id="LGRX02002705">
    <property type="protein sequence ID" value="KAK3283604.1"/>
    <property type="molecule type" value="Genomic_DNA"/>
</dbReference>
<reference evidence="1 2" key="1">
    <citation type="journal article" date="2015" name="Genome Biol. Evol.">
        <title>Comparative Genomics of a Bacterivorous Green Alga Reveals Evolutionary Causalities and Consequences of Phago-Mixotrophic Mode of Nutrition.</title>
        <authorList>
            <person name="Burns J.A."/>
            <person name="Paasch A."/>
            <person name="Narechania A."/>
            <person name="Kim E."/>
        </authorList>
    </citation>
    <scope>NUCLEOTIDE SEQUENCE [LARGE SCALE GENOMIC DNA]</scope>
    <source>
        <strain evidence="1 2">PLY_AMNH</strain>
    </source>
</reference>
<gene>
    <name evidence="1" type="ORF">CYMTET_8692</name>
</gene>
<evidence type="ECO:0000313" key="1">
    <source>
        <dbReference type="EMBL" id="KAK3283604.1"/>
    </source>
</evidence>
<proteinExistence type="predicted"/>
<organism evidence="1 2">
    <name type="scientific">Cymbomonas tetramitiformis</name>
    <dbReference type="NCBI Taxonomy" id="36881"/>
    <lineage>
        <taxon>Eukaryota</taxon>
        <taxon>Viridiplantae</taxon>
        <taxon>Chlorophyta</taxon>
        <taxon>Pyramimonadophyceae</taxon>
        <taxon>Pyramimonadales</taxon>
        <taxon>Pyramimonadaceae</taxon>
        <taxon>Cymbomonas</taxon>
    </lineage>
</organism>
<sequence length="216" mass="24383">MGPPGAEGGSRQTEERRLMLALHKEFLEMDPATLGSFPDRAKLTLPLGEQFAEQRNLSVQLAQARDTKTSLSKALSIFYSEKLRDVRLSYTKQAAGYPLESAHGVLDEQGHIRYTLLQNCTTIDGKNLDVNGFLADDFHITVGPLRATPKQAVELLGHMETTLRLLHGDTNEKHIINRQTPPRPRTGHKICGHVLRPYHPRDDPAFHPHQLLPYWR</sequence>